<feature type="domain" description="C3H1-type" evidence="6">
    <location>
        <begin position="143"/>
        <end position="179"/>
    </location>
</feature>
<feature type="compositionally biased region" description="Polar residues" evidence="5">
    <location>
        <begin position="34"/>
        <end position="70"/>
    </location>
</feature>
<dbReference type="InterPro" id="IPR045072">
    <property type="entry name" value="MKRN-like"/>
</dbReference>
<feature type="compositionally biased region" description="Basic and acidic residues" evidence="5">
    <location>
        <begin position="18"/>
        <end position="32"/>
    </location>
</feature>
<dbReference type="GO" id="GO:0000209">
    <property type="term" value="P:protein polyubiquitination"/>
    <property type="evidence" value="ECO:0007669"/>
    <property type="project" value="InterPro"/>
</dbReference>
<protein>
    <recommendedName>
        <fullName evidence="6">C3H1-type domain-containing protein</fullName>
    </recommendedName>
</protein>
<proteinExistence type="predicted"/>
<dbReference type="GO" id="GO:0008270">
    <property type="term" value="F:zinc ion binding"/>
    <property type="evidence" value="ECO:0007669"/>
    <property type="project" value="UniProtKB-KW"/>
</dbReference>
<feature type="zinc finger region" description="C3H1-type" evidence="4">
    <location>
        <begin position="143"/>
        <end position="179"/>
    </location>
</feature>
<evidence type="ECO:0000259" key="6">
    <source>
        <dbReference type="PROSITE" id="PS50103"/>
    </source>
</evidence>
<dbReference type="OrthoDB" id="411372at2759"/>
<feature type="domain" description="C3H1-type" evidence="6">
    <location>
        <begin position="114"/>
        <end position="141"/>
    </location>
</feature>
<dbReference type="EMBL" id="KV749224">
    <property type="protein sequence ID" value="OCL10552.1"/>
    <property type="molecule type" value="Genomic_DNA"/>
</dbReference>
<evidence type="ECO:0000256" key="2">
    <source>
        <dbReference type="ARBA" id="ARBA00022771"/>
    </source>
</evidence>
<feature type="region of interest" description="Disordered" evidence="5">
    <location>
        <begin position="421"/>
        <end position="488"/>
    </location>
</feature>
<accession>A0A8E2F4S4</accession>
<gene>
    <name evidence="7" type="ORF">AOQ84DRAFT_289036</name>
</gene>
<dbReference type="InterPro" id="IPR036855">
    <property type="entry name" value="Znf_CCCH_sf"/>
</dbReference>
<evidence type="ECO:0000313" key="8">
    <source>
        <dbReference type="Proteomes" id="UP000250140"/>
    </source>
</evidence>
<evidence type="ECO:0000256" key="5">
    <source>
        <dbReference type="SAM" id="MobiDB-lite"/>
    </source>
</evidence>
<sequence length="488" mass="52526">MTTFPPQNQPPSDLSSPPHHDLPPPDLPHRAISETITTFTPTFPSANSTQGQRIPQRQSGDFRAQQSNGTVPGANGNGAVPVPAVPHSRMSNGHPANMRGMGFDGPRSPPNNKSTSHVPCKFYRQGACQAGKACPFLHSDEPLAERAPCKYFTKASLLPHISFGNCKFGGKCALLHILPDGRVVNRPNMGAGGGHLNLGGRVNLPHNQESAPGSSLLTMQAHMAPPQQPNYPYQMQDEYFGAQSKPHYDMIPTIDTTFSSHPGSQYGSPPNEGSRMPISPVQKGLSVLDATLPASFDSQGISHIARYGQLAASVPSRFGLESSPPSSFQHKAGDSPALRNLHNSAFGDDSRNGKNGLLASSPPDTNEQPFGRRIMHSERFSKSKNMMSASLGARPPLTATDDWDEENFTFEEDLVPTALHDLLTPQEKMRRFSRDRTEDEGGNTLSHRHSLSGLGASPADSNNPKVGSPSAATSSPSRFGALWTRTRQ</sequence>
<reference evidence="7 8" key="1">
    <citation type="journal article" date="2016" name="Nat. Commun.">
        <title>Ectomycorrhizal ecology is imprinted in the genome of the dominant symbiotic fungus Cenococcum geophilum.</title>
        <authorList>
            <consortium name="DOE Joint Genome Institute"/>
            <person name="Peter M."/>
            <person name="Kohler A."/>
            <person name="Ohm R.A."/>
            <person name="Kuo A."/>
            <person name="Krutzmann J."/>
            <person name="Morin E."/>
            <person name="Arend M."/>
            <person name="Barry K.W."/>
            <person name="Binder M."/>
            <person name="Choi C."/>
            <person name="Clum A."/>
            <person name="Copeland A."/>
            <person name="Grisel N."/>
            <person name="Haridas S."/>
            <person name="Kipfer T."/>
            <person name="LaButti K."/>
            <person name="Lindquist E."/>
            <person name="Lipzen A."/>
            <person name="Maire R."/>
            <person name="Meier B."/>
            <person name="Mihaltcheva S."/>
            <person name="Molinier V."/>
            <person name="Murat C."/>
            <person name="Poggeler S."/>
            <person name="Quandt C.A."/>
            <person name="Sperisen C."/>
            <person name="Tritt A."/>
            <person name="Tisserant E."/>
            <person name="Crous P.W."/>
            <person name="Henrissat B."/>
            <person name="Nehls U."/>
            <person name="Egli S."/>
            <person name="Spatafora J.W."/>
            <person name="Grigoriev I.V."/>
            <person name="Martin F.M."/>
        </authorList>
    </citation>
    <scope>NUCLEOTIDE SEQUENCE [LARGE SCALE GENOMIC DNA]</scope>
    <source>
        <strain evidence="7 8">CBS 207.34</strain>
    </source>
</reference>
<evidence type="ECO:0000313" key="7">
    <source>
        <dbReference type="EMBL" id="OCL10552.1"/>
    </source>
</evidence>
<dbReference type="Proteomes" id="UP000250140">
    <property type="component" value="Unassembled WGS sequence"/>
</dbReference>
<dbReference type="Gene3D" id="4.10.1000.10">
    <property type="entry name" value="Zinc finger, CCCH-type"/>
    <property type="match status" value="1"/>
</dbReference>
<feature type="region of interest" description="Disordered" evidence="5">
    <location>
        <begin position="318"/>
        <end position="373"/>
    </location>
</feature>
<dbReference type="InterPro" id="IPR000571">
    <property type="entry name" value="Znf_CCCH"/>
</dbReference>
<dbReference type="Pfam" id="PF00642">
    <property type="entry name" value="zf-CCCH"/>
    <property type="match status" value="1"/>
</dbReference>
<evidence type="ECO:0000256" key="3">
    <source>
        <dbReference type="ARBA" id="ARBA00022833"/>
    </source>
</evidence>
<name>A0A8E2F4S4_9PEZI</name>
<dbReference type="SMART" id="SM00356">
    <property type="entry name" value="ZnF_C3H1"/>
    <property type="match status" value="2"/>
</dbReference>
<keyword evidence="1 4" id="KW-0479">Metal-binding</keyword>
<keyword evidence="2 4" id="KW-0863">Zinc-finger</keyword>
<keyword evidence="8" id="KW-1185">Reference proteome</keyword>
<feature type="compositionally biased region" description="Basic and acidic residues" evidence="5">
    <location>
        <begin position="427"/>
        <end position="439"/>
    </location>
</feature>
<evidence type="ECO:0000256" key="1">
    <source>
        <dbReference type="ARBA" id="ARBA00022723"/>
    </source>
</evidence>
<dbReference type="AlphaFoldDB" id="A0A8E2F4S4"/>
<feature type="compositionally biased region" description="Polar residues" evidence="5">
    <location>
        <begin position="459"/>
        <end position="477"/>
    </location>
</feature>
<organism evidence="7 8">
    <name type="scientific">Glonium stellatum</name>
    <dbReference type="NCBI Taxonomy" id="574774"/>
    <lineage>
        <taxon>Eukaryota</taxon>
        <taxon>Fungi</taxon>
        <taxon>Dikarya</taxon>
        <taxon>Ascomycota</taxon>
        <taxon>Pezizomycotina</taxon>
        <taxon>Dothideomycetes</taxon>
        <taxon>Pleosporomycetidae</taxon>
        <taxon>Gloniales</taxon>
        <taxon>Gloniaceae</taxon>
        <taxon>Glonium</taxon>
    </lineage>
</organism>
<feature type="region of interest" description="Disordered" evidence="5">
    <location>
        <begin position="1"/>
        <end position="116"/>
    </location>
</feature>
<feature type="non-terminal residue" evidence="7">
    <location>
        <position position="488"/>
    </location>
</feature>
<feature type="zinc finger region" description="C3H1-type" evidence="4">
    <location>
        <begin position="114"/>
        <end position="141"/>
    </location>
</feature>
<dbReference type="GO" id="GO:0061630">
    <property type="term" value="F:ubiquitin protein ligase activity"/>
    <property type="evidence" value="ECO:0007669"/>
    <property type="project" value="InterPro"/>
</dbReference>
<dbReference type="PROSITE" id="PS50103">
    <property type="entry name" value="ZF_C3H1"/>
    <property type="match status" value="2"/>
</dbReference>
<evidence type="ECO:0000256" key="4">
    <source>
        <dbReference type="PROSITE-ProRule" id="PRU00723"/>
    </source>
</evidence>
<dbReference type="SUPFAM" id="SSF90229">
    <property type="entry name" value="CCCH zinc finger"/>
    <property type="match status" value="1"/>
</dbReference>
<keyword evidence="3 4" id="KW-0862">Zinc</keyword>
<dbReference type="PANTHER" id="PTHR11224:SF10">
    <property type="entry name" value="IP09428P-RELATED"/>
    <property type="match status" value="1"/>
</dbReference>
<dbReference type="PANTHER" id="PTHR11224">
    <property type="entry name" value="MAKORIN-RELATED"/>
    <property type="match status" value="1"/>
</dbReference>